<comment type="catalytic activity">
    <reaction evidence="16">
        <text>L-aspartate(out) = L-aspartate(in)</text>
        <dbReference type="Rhea" id="RHEA:66332"/>
        <dbReference type="ChEBI" id="CHEBI:29991"/>
    </reaction>
    <physiologicalReaction direction="left-to-right" evidence="16">
        <dbReference type="Rhea" id="RHEA:66333"/>
    </physiologicalReaction>
</comment>
<gene>
    <name evidence="28" type="ORF">EDS130_LOCUS15125</name>
    <name evidence="29" type="ORF">XAT740_LOCUS25443</name>
</gene>
<evidence type="ECO:0000313" key="29">
    <source>
        <dbReference type="EMBL" id="CAF1235285.1"/>
    </source>
</evidence>
<dbReference type="InterPro" id="IPR011701">
    <property type="entry name" value="MFS"/>
</dbReference>
<dbReference type="GO" id="GO:0015293">
    <property type="term" value="F:symporter activity"/>
    <property type="evidence" value="ECO:0007669"/>
    <property type="project" value="UniProtKB-KW"/>
</dbReference>
<keyword evidence="12" id="KW-0325">Glycoprotein</keyword>
<dbReference type="GO" id="GO:0016323">
    <property type="term" value="C:basolateral plasma membrane"/>
    <property type="evidence" value="ECO:0007669"/>
    <property type="project" value="UniProtKB-SubCell"/>
</dbReference>
<evidence type="ECO:0000256" key="20">
    <source>
        <dbReference type="ARBA" id="ARBA00051612"/>
    </source>
</evidence>
<reference evidence="29" key="1">
    <citation type="submission" date="2021-02" db="EMBL/GenBank/DDBJ databases">
        <authorList>
            <person name="Nowell W R."/>
        </authorList>
    </citation>
    <scope>NUCLEOTIDE SEQUENCE</scope>
</reference>
<feature type="transmembrane region" description="Helical" evidence="26">
    <location>
        <begin position="245"/>
        <end position="265"/>
    </location>
</feature>
<evidence type="ECO:0000256" key="14">
    <source>
        <dbReference type="ARBA" id="ARBA00023329"/>
    </source>
</evidence>
<feature type="transmembrane region" description="Helical" evidence="26">
    <location>
        <begin position="123"/>
        <end position="143"/>
    </location>
</feature>
<evidence type="ECO:0000256" key="7">
    <source>
        <dbReference type="ARBA" id="ARBA00022692"/>
    </source>
</evidence>
<evidence type="ECO:0000256" key="25">
    <source>
        <dbReference type="ARBA" id="ARBA00081925"/>
    </source>
</evidence>
<dbReference type="Pfam" id="PF07690">
    <property type="entry name" value="MFS_1"/>
    <property type="match status" value="1"/>
</dbReference>
<feature type="transmembrane region" description="Helical" evidence="26">
    <location>
        <begin position="406"/>
        <end position="426"/>
    </location>
</feature>
<evidence type="ECO:0000313" key="28">
    <source>
        <dbReference type="EMBL" id="CAF1005851.1"/>
    </source>
</evidence>
<feature type="transmembrane region" description="Helical" evidence="26">
    <location>
        <begin position="473"/>
        <end position="492"/>
    </location>
</feature>
<evidence type="ECO:0000256" key="8">
    <source>
        <dbReference type="ARBA" id="ARBA00022847"/>
    </source>
</evidence>
<comment type="subcellular location">
    <subcellularLocation>
        <location evidence="2">Basolateral cell membrane</location>
        <topology evidence="2">Multi-pass membrane protein</topology>
    </subcellularLocation>
    <subcellularLocation>
        <location evidence="3">Cytoplasmic vesicle</location>
        <location evidence="3">Secretory vesicle membrane</location>
        <topology evidence="3">Multi-pass membrane protein</topology>
    </subcellularLocation>
    <subcellularLocation>
        <location evidence="1">Cytoplasmic vesicle</location>
        <location evidence="1">Secretory vesicle</location>
        <location evidence="1">Synaptic vesicle membrane</location>
    </subcellularLocation>
    <subcellularLocation>
        <location evidence="4">Lysosome membrane</location>
    </subcellularLocation>
</comment>
<evidence type="ECO:0000256" key="10">
    <source>
        <dbReference type="ARBA" id="ARBA00023018"/>
    </source>
</evidence>
<keyword evidence="14" id="KW-0968">Cytoplasmic vesicle</keyword>
<keyword evidence="13" id="KW-0458">Lysosome</keyword>
<evidence type="ECO:0000256" key="3">
    <source>
        <dbReference type="ARBA" id="ARBA00004638"/>
    </source>
</evidence>
<evidence type="ECO:0000256" key="16">
    <source>
        <dbReference type="ARBA" id="ARBA00050554"/>
    </source>
</evidence>
<evidence type="ECO:0000256" key="17">
    <source>
        <dbReference type="ARBA" id="ARBA00050625"/>
    </source>
</evidence>
<evidence type="ECO:0000256" key="11">
    <source>
        <dbReference type="ARBA" id="ARBA00023136"/>
    </source>
</evidence>
<organism evidence="29 30">
    <name type="scientific">Adineta ricciae</name>
    <name type="common">Rotifer</name>
    <dbReference type="NCBI Taxonomy" id="249248"/>
    <lineage>
        <taxon>Eukaryota</taxon>
        <taxon>Metazoa</taxon>
        <taxon>Spiralia</taxon>
        <taxon>Gnathifera</taxon>
        <taxon>Rotifera</taxon>
        <taxon>Eurotatoria</taxon>
        <taxon>Bdelloidea</taxon>
        <taxon>Adinetida</taxon>
        <taxon>Adinetidae</taxon>
        <taxon>Adineta</taxon>
    </lineage>
</organism>
<sequence>MRSGRKMESSESVFIDNNHDDGMQAPLLANEENNENSYRVESSSYHSHSTPARYVVAIWAFLGFLCLYSLRVNLSVAIVAMTKSHLVNNESSDACPPINSDNNSSYNPEFHGEFDWSPKLQGMVLGSFFYGYVLTQIIGGMLAERFGAKWIFGGSIFIAGILTLLTPMAARINVGLLIAIRLLIGAIEAPAFPSATALWGRWIPPLERSIIPPIASTGKEIGIIVTTPLVSLLCESTVFGGWPSAFYLFGLLSCLWFIGWIFYAYNSPAEHPRISSSEKIYLLRCIPRAKKSTTPWKHILTCVPLYGIAIQHICTNFVFYILLTSLPTYFSTILRFNLQQNGIMFAIPYLFQLVFTIISGQIADRIRAKGILSTTATRRWQTIIGACGTSLFLVLVGYIGCDHVLAVVFISLSVAFIGFQGSGSLISHLDIASNYAGTLMGITNMLAAVPGFVGPMFVGWITNHNQTLSAWKMIFNVSSGICLFGCFVYCILFDGEEQSWNRDDAE</sequence>
<feature type="transmembrane region" description="Helical" evidence="26">
    <location>
        <begin position="383"/>
        <end position="400"/>
    </location>
</feature>
<comment type="function">
    <text evidence="21">Receptor for CM101, a polysaccharide produced by group B Streptococcus with antipathoangiogenic properties.</text>
</comment>
<dbReference type="Gene3D" id="1.20.1250.20">
    <property type="entry name" value="MFS general substrate transporter like domains"/>
    <property type="match status" value="2"/>
</dbReference>
<keyword evidence="11 26" id="KW-0472">Membrane</keyword>
<comment type="catalytic activity">
    <reaction evidence="19">
        <text>L-glutamate(out) = L-glutamate(in)</text>
        <dbReference type="Rhea" id="RHEA:66336"/>
        <dbReference type="ChEBI" id="CHEBI:29985"/>
    </reaction>
    <physiologicalReaction direction="left-to-right" evidence="19">
        <dbReference type="Rhea" id="RHEA:66337"/>
    </physiologicalReaction>
</comment>
<evidence type="ECO:0000256" key="9">
    <source>
        <dbReference type="ARBA" id="ARBA00022989"/>
    </source>
</evidence>
<feature type="transmembrane region" description="Helical" evidence="26">
    <location>
        <begin position="150"/>
        <end position="170"/>
    </location>
</feature>
<keyword evidence="9 26" id="KW-1133">Transmembrane helix</keyword>
<keyword evidence="10" id="KW-0770">Synapse</keyword>
<comment type="catalytic activity">
    <reaction evidence="15">
        <text>2 nitrate(out) + H(+)(out) = 2 nitrate(in) + H(+)(in)</text>
        <dbReference type="Rhea" id="RHEA:71539"/>
        <dbReference type="ChEBI" id="CHEBI:15378"/>
        <dbReference type="ChEBI" id="CHEBI:17632"/>
    </reaction>
    <physiologicalReaction direction="left-to-right" evidence="15">
        <dbReference type="Rhea" id="RHEA:71540"/>
    </physiologicalReaction>
</comment>
<dbReference type="GO" id="GO:0006820">
    <property type="term" value="P:monoatomic anion transport"/>
    <property type="evidence" value="ECO:0007669"/>
    <property type="project" value="TreeGrafter"/>
</dbReference>
<evidence type="ECO:0000256" key="23">
    <source>
        <dbReference type="ARBA" id="ARBA00080244"/>
    </source>
</evidence>
<name>A0A814YXF1_ADIRI</name>
<evidence type="ECO:0000256" key="4">
    <source>
        <dbReference type="ARBA" id="ARBA00004656"/>
    </source>
</evidence>
<dbReference type="EMBL" id="CAJNOR010002017">
    <property type="protein sequence ID" value="CAF1235285.1"/>
    <property type="molecule type" value="Genomic_DNA"/>
</dbReference>
<evidence type="ECO:0000256" key="13">
    <source>
        <dbReference type="ARBA" id="ARBA00023228"/>
    </source>
</evidence>
<feature type="transmembrane region" description="Helical" evidence="26">
    <location>
        <begin position="438"/>
        <end position="461"/>
    </location>
</feature>
<dbReference type="PANTHER" id="PTHR11662:SF399">
    <property type="entry name" value="FI19708P1-RELATED"/>
    <property type="match status" value="1"/>
</dbReference>
<dbReference type="InterPro" id="IPR020846">
    <property type="entry name" value="MFS_dom"/>
</dbReference>
<evidence type="ECO:0000256" key="5">
    <source>
        <dbReference type="ARBA" id="ARBA00022448"/>
    </source>
</evidence>
<dbReference type="EMBL" id="CAJNOJ010000063">
    <property type="protein sequence ID" value="CAF1005851.1"/>
    <property type="molecule type" value="Genomic_DNA"/>
</dbReference>
<evidence type="ECO:0000256" key="22">
    <source>
        <dbReference type="ARBA" id="ARBA00069713"/>
    </source>
</evidence>
<feature type="domain" description="Major facilitator superfamily (MFS) profile" evidence="27">
    <location>
        <begin position="55"/>
        <end position="497"/>
    </location>
</feature>
<dbReference type="InterPro" id="IPR050382">
    <property type="entry name" value="MFS_Na/Anion_cotransporter"/>
</dbReference>
<dbReference type="FunFam" id="1.20.1250.20:FF:000003">
    <property type="entry name" value="Solute carrier family 17 member 3"/>
    <property type="match status" value="1"/>
</dbReference>
<feature type="transmembrane region" description="Helical" evidence="26">
    <location>
        <begin position="54"/>
        <end position="81"/>
    </location>
</feature>
<evidence type="ECO:0000256" key="6">
    <source>
        <dbReference type="ARBA" id="ARBA00022475"/>
    </source>
</evidence>
<dbReference type="Proteomes" id="UP000663828">
    <property type="component" value="Unassembled WGS sequence"/>
</dbReference>
<evidence type="ECO:0000256" key="19">
    <source>
        <dbReference type="ARBA" id="ARBA00051447"/>
    </source>
</evidence>
<keyword evidence="8" id="KW-0769">Symport</keyword>
<evidence type="ECO:0000256" key="1">
    <source>
        <dbReference type="ARBA" id="ARBA00004432"/>
    </source>
</evidence>
<evidence type="ECO:0000259" key="27">
    <source>
        <dbReference type="PROSITE" id="PS50850"/>
    </source>
</evidence>
<keyword evidence="6" id="KW-1003">Cell membrane</keyword>
<dbReference type="PROSITE" id="PS50850">
    <property type="entry name" value="MFS"/>
    <property type="match status" value="1"/>
</dbReference>
<evidence type="ECO:0000256" key="18">
    <source>
        <dbReference type="ARBA" id="ARBA00051403"/>
    </source>
</evidence>
<keyword evidence="5" id="KW-0813">Transport</keyword>
<comment type="catalytic activity">
    <reaction evidence="20">
        <text>D-glucuronate(out) + H(+)(out) = D-glucuronate(in) + H(+)(in)</text>
        <dbReference type="Rhea" id="RHEA:72591"/>
        <dbReference type="ChEBI" id="CHEBI:15378"/>
        <dbReference type="ChEBI" id="CHEBI:58720"/>
    </reaction>
    <physiologicalReaction direction="left-to-right" evidence="20">
        <dbReference type="Rhea" id="RHEA:72592"/>
    </physiologicalReaction>
</comment>
<accession>A0A814YXF1</accession>
<dbReference type="FunFam" id="1.20.1250.20:FF:000067">
    <property type="entry name" value="sialin isoform X2"/>
    <property type="match status" value="1"/>
</dbReference>
<evidence type="ECO:0000256" key="2">
    <source>
        <dbReference type="ARBA" id="ARBA00004554"/>
    </source>
</evidence>
<dbReference type="GO" id="GO:0030672">
    <property type="term" value="C:synaptic vesicle membrane"/>
    <property type="evidence" value="ECO:0007669"/>
    <property type="project" value="UniProtKB-SubCell"/>
</dbReference>
<feature type="transmembrane region" description="Helical" evidence="26">
    <location>
        <begin position="343"/>
        <end position="363"/>
    </location>
</feature>
<evidence type="ECO:0000256" key="12">
    <source>
        <dbReference type="ARBA" id="ARBA00023180"/>
    </source>
</evidence>
<proteinExistence type="predicted"/>
<dbReference type="GO" id="GO:0046942">
    <property type="term" value="P:carboxylic acid transport"/>
    <property type="evidence" value="ECO:0007669"/>
    <property type="project" value="UniProtKB-ARBA"/>
</dbReference>
<feature type="transmembrane region" description="Helical" evidence="26">
    <location>
        <begin position="298"/>
        <end position="323"/>
    </location>
</feature>
<dbReference type="InterPro" id="IPR036259">
    <property type="entry name" value="MFS_trans_sf"/>
</dbReference>
<evidence type="ECO:0000313" key="30">
    <source>
        <dbReference type="Proteomes" id="UP000663828"/>
    </source>
</evidence>
<keyword evidence="7 26" id="KW-0812">Transmembrane</keyword>
<dbReference type="GO" id="GO:0005765">
    <property type="term" value="C:lysosomal membrane"/>
    <property type="evidence" value="ECO:0007669"/>
    <property type="project" value="UniProtKB-SubCell"/>
</dbReference>
<evidence type="ECO:0000256" key="15">
    <source>
        <dbReference type="ARBA" id="ARBA00050101"/>
    </source>
</evidence>
<evidence type="ECO:0000256" key="24">
    <source>
        <dbReference type="ARBA" id="ARBA00081195"/>
    </source>
</evidence>
<dbReference type="CDD" id="cd17318">
    <property type="entry name" value="MFS_SLC17"/>
    <property type="match status" value="1"/>
</dbReference>
<comment type="catalytic activity">
    <reaction evidence="18">
        <text>N-acetyl-L-aspartyl-L-glutamate(out) = N-acetyl-L-aspartyl-L-glutamate(in)</text>
        <dbReference type="Rhea" id="RHEA:72599"/>
        <dbReference type="ChEBI" id="CHEBI:76931"/>
    </reaction>
    <physiologicalReaction direction="left-to-right" evidence="18">
        <dbReference type="Rhea" id="RHEA:72600"/>
    </physiologicalReaction>
</comment>
<dbReference type="SUPFAM" id="SSF103473">
    <property type="entry name" value="MFS general substrate transporter"/>
    <property type="match status" value="1"/>
</dbReference>
<dbReference type="Proteomes" id="UP000663852">
    <property type="component" value="Unassembled WGS sequence"/>
</dbReference>
<dbReference type="AlphaFoldDB" id="A0A814YXF1"/>
<protein>
    <recommendedName>
        <fullName evidence="22">Sialin</fullName>
    </recommendedName>
    <alternativeName>
        <fullName evidence="25">H(+)/nitrate cotransporter</fullName>
    </alternativeName>
    <alternativeName>
        <fullName evidence="23">H(+)/sialic acid cotransporter</fullName>
    </alternativeName>
    <alternativeName>
        <fullName evidence="24">Vesicular excitatory amino acid transporter</fullName>
    </alternativeName>
</protein>
<evidence type="ECO:0000256" key="21">
    <source>
        <dbReference type="ARBA" id="ARBA00056891"/>
    </source>
</evidence>
<comment type="caution">
    <text evidence="29">The sequence shown here is derived from an EMBL/GenBank/DDBJ whole genome shotgun (WGS) entry which is preliminary data.</text>
</comment>
<comment type="catalytic activity">
    <reaction evidence="17">
        <text>N-acetylneuraminate(in) + H(+)(in) = N-acetylneuraminate(out) + H(+)(out)</text>
        <dbReference type="Rhea" id="RHEA:28987"/>
        <dbReference type="ChEBI" id="CHEBI:15378"/>
        <dbReference type="ChEBI" id="CHEBI:35418"/>
    </reaction>
    <physiologicalReaction direction="right-to-left" evidence="17">
        <dbReference type="Rhea" id="RHEA:28989"/>
    </physiologicalReaction>
</comment>
<dbReference type="PANTHER" id="PTHR11662">
    <property type="entry name" value="SOLUTE CARRIER FAMILY 17"/>
    <property type="match status" value="1"/>
</dbReference>
<keyword evidence="30" id="KW-1185">Reference proteome</keyword>
<evidence type="ECO:0000256" key="26">
    <source>
        <dbReference type="SAM" id="Phobius"/>
    </source>
</evidence>
<dbReference type="OrthoDB" id="2985014at2759"/>